<dbReference type="NCBIfam" id="TIGR01007">
    <property type="entry name" value="eps_fam"/>
    <property type="match status" value="1"/>
</dbReference>
<protein>
    <recommendedName>
        <fullName evidence="2">non-specific protein-tyrosine kinase</fullName>
        <ecNumber evidence="2">2.7.10.2</ecNumber>
    </recommendedName>
</protein>
<keyword evidence="12" id="KW-1185">Reference proteome</keyword>
<keyword evidence="6" id="KW-0067">ATP-binding</keyword>
<evidence type="ECO:0000256" key="9">
    <source>
        <dbReference type="SAM" id="Phobius"/>
    </source>
</evidence>
<evidence type="ECO:0000256" key="8">
    <source>
        <dbReference type="ARBA" id="ARBA00051245"/>
    </source>
</evidence>
<dbReference type="EC" id="2.7.10.2" evidence="2"/>
<reference evidence="11 12" key="1">
    <citation type="submission" date="2019-05" db="EMBL/GenBank/DDBJ databases">
        <title>Verrucobacter flavum gen. nov., sp. nov. a new member of the family Verrucomicrobiaceae.</title>
        <authorList>
            <person name="Szuroczki S."/>
            <person name="Abbaszade G."/>
            <person name="Szabo A."/>
            <person name="Felfoldi T."/>
            <person name="Schumann P."/>
            <person name="Boka K."/>
            <person name="Keki Z."/>
            <person name="Toumi M."/>
            <person name="Toth E."/>
        </authorList>
    </citation>
    <scope>NUCLEOTIDE SEQUENCE [LARGE SCALE GENOMIC DNA]</scope>
    <source>
        <strain evidence="11 12">MG-N-17</strain>
    </source>
</reference>
<dbReference type="PANTHER" id="PTHR32309:SF13">
    <property type="entry name" value="FERRIC ENTEROBACTIN TRANSPORT PROTEIN FEPE"/>
    <property type="match status" value="1"/>
</dbReference>
<comment type="catalytic activity">
    <reaction evidence="8">
        <text>L-tyrosyl-[protein] + ATP = O-phospho-L-tyrosyl-[protein] + ADP + H(+)</text>
        <dbReference type="Rhea" id="RHEA:10596"/>
        <dbReference type="Rhea" id="RHEA-COMP:10136"/>
        <dbReference type="Rhea" id="RHEA-COMP:20101"/>
        <dbReference type="ChEBI" id="CHEBI:15378"/>
        <dbReference type="ChEBI" id="CHEBI:30616"/>
        <dbReference type="ChEBI" id="CHEBI:46858"/>
        <dbReference type="ChEBI" id="CHEBI:61978"/>
        <dbReference type="ChEBI" id="CHEBI:456216"/>
        <dbReference type="EC" id="2.7.10.2"/>
    </reaction>
</comment>
<name>A0A5R8KAF2_9BACT</name>
<keyword evidence="7" id="KW-0829">Tyrosine-protein kinase</keyword>
<comment type="caution">
    <text evidence="11">The sequence shown here is derived from an EMBL/GenBank/DDBJ whole genome shotgun (WGS) entry which is preliminary data.</text>
</comment>
<keyword evidence="9" id="KW-0812">Transmembrane</keyword>
<accession>A0A5R8KAF2</accession>
<evidence type="ECO:0000256" key="5">
    <source>
        <dbReference type="ARBA" id="ARBA00022777"/>
    </source>
</evidence>
<dbReference type="OrthoDB" id="9775724at2"/>
<keyword evidence="9" id="KW-0472">Membrane</keyword>
<dbReference type="InterPro" id="IPR050445">
    <property type="entry name" value="Bact_polysacc_biosynth/exp"/>
</dbReference>
<evidence type="ECO:0000259" key="10">
    <source>
        <dbReference type="Pfam" id="PF13614"/>
    </source>
</evidence>
<dbReference type="SUPFAM" id="SSF52540">
    <property type="entry name" value="P-loop containing nucleoside triphosphate hydrolases"/>
    <property type="match status" value="1"/>
</dbReference>
<dbReference type="PANTHER" id="PTHR32309">
    <property type="entry name" value="TYROSINE-PROTEIN KINASE"/>
    <property type="match status" value="1"/>
</dbReference>
<dbReference type="AlphaFoldDB" id="A0A5R8KAF2"/>
<dbReference type="EMBL" id="VAUV01000014">
    <property type="protein sequence ID" value="TLD69274.1"/>
    <property type="molecule type" value="Genomic_DNA"/>
</dbReference>
<keyword evidence="9" id="KW-1133">Transmembrane helix</keyword>
<sequence>MDTTKKKFDFAAAVGNALSYAQHGRLMVIMACLGVLAGLCYFVYTTPLYSSNAVIYFRVFGSPLSDKGMGDSAGSQTSALKYLPWELASDSNVLAAAKELGIVGPSASFEAVKSKQLRVRASTMNWSHLQISVMSPDPAVVRVFAKKLIEVYRAQREEAWAKYRNEALIRYAREVDTLEGLAVDSYKDLSKLERESRMTEVKIEQSRLFMVPAELIMTKEVVRRMEEVRLSLDQRGTLGTAPEKLTAEQIFAELSMLTAFEKERELRVGDLLRRQSQQGMVDKPEGAPAQPVPASFVVQPNMVEGLRPWQDLEKKRRVIEEELMEANKRYLPAHAIVKGLEEDLANNTRALAAELEVMRRRFELDFQQQTQKIATLEKRLPEYYQTNEEAGLAGEQYMSASQGRAMWGRARDKLSDKLSMISFTQDLDWVEMHFKEFVNLRDVEPTSPNKMKLLMISLMLAIGGAIGAPTLVNLMHTGVETLQQLENVTGLTAVGVIPRTTKEVLEDIARSPSIGAKSPNHLLESFRLIRSHILLHPNSKGKSQVIMVTSARPSEGKTSQAANLAWAFQSMGSRTLLIDCDLRRGRVHQVLDVANDIGITQLLLNRFPVQEAVLKTSNPLLDVIPRGPIITGTTELLCQKGFVDLVERFRGEYDQIVIDTPPVLGLSETAALRIVVDGVIMVVRAEKTTRRDVSDAVALLRKTDAHFFGMVLNDLDLNKAKNYYNYYYYSASYYEDLEGVGAGGKAVV</sequence>
<evidence type="ECO:0000256" key="1">
    <source>
        <dbReference type="ARBA" id="ARBA00007316"/>
    </source>
</evidence>
<dbReference type="GO" id="GO:0005524">
    <property type="term" value="F:ATP binding"/>
    <property type="evidence" value="ECO:0007669"/>
    <property type="project" value="UniProtKB-KW"/>
</dbReference>
<dbReference type="InterPro" id="IPR027417">
    <property type="entry name" value="P-loop_NTPase"/>
</dbReference>
<dbReference type="RefSeq" id="WP_138087689.1">
    <property type="nucleotide sequence ID" value="NZ_VAUV01000014.1"/>
</dbReference>
<dbReference type="GO" id="GO:0005886">
    <property type="term" value="C:plasma membrane"/>
    <property type="evidence" value="ECO:0007669"/>
    <property type="project" value="TreeGrafter"/>
</dbReference>
<evidence type="ECO:0000256" key="4">
    <source>
        <dbReference type="ARBA" id="ARBA00022741"/>
    </source>
</evidence>
<comment type="similarity">
    <text evidence="1">Belongs to the CpsD/CapB family.</text>
</comment>
<organism evidence="11 12">
    <name type="scientific">Phragmitibacter flavus</name>
    <dbReference type="NCBI Taxonomy" id="2576071"/>
    <lineage>
        <taxon>Bacteria</taxon>
        <taxon>Pseudomonadati</taxon>
        <taxon>Verrucomicrobiota</taxon>
        <taxon>Verrucomicrobiia</taxon>
        <taxon>Verrucomicrobiales</taxon>
        <taxon>Verrucomicrobiaceae</taxon>
        <taxon>Phragmitibacter</taxon>
    </lineage>
</organism>
<evidence type="ECO:0000256" key="6">
    <source>
        <dbReference type="ARBA" id="ARBA00022840"/>
    </source>
</evidence>
<feature type="domain" description="AAA" evidence="10">
    <location>
        <begin position="544"/>
        <end position="695"/>
    </location>
</feature>
<feature type="transmembrane region" description="Helical" evidence="9">
    <location>
        <begin position="26"/>
        <end position="44"/>
    </location>
</feature>
<evidence type="ECO:0000256" key="7">
    <source>
        <dbReference type="ARBA" id="ARBA00023137"/>
    </source>
</evidence>
<keyword evidence="4" id="KW-0547">Nucleotide-binding</keyword>
<dbReference type="Gene3D" id="3.40.50.300">
    <property type="entry name" value="P-loop containing nucleotide triphosphate hydrolases"/>
    <property type="match status" value="1"/>
</dbReference>
<evidence type="ECO:0000313" key="12">
    <source>
        <dbReference type="Proteomes" id="UP000306196"/>
    </source>
</evidence>
<evidence type="ECO:0000256" key="2">
    <source>
        <dbReference type="ARBA" id="ARBA00011903"/>
    </source>
</evidence>
<dbReference type="CDD" id="cd05387">
    <property type="entry name" value="BY-kinase"/>
    <property type="match status" value="1"/>
</dbReference>
<dbReference type="Pfam" id="PF13614">
    <property type="entry name" value="AAA_31"/>
    <property type="match status" value="1"/>
</dbReference>
<dbReference type="InterPro" id="IPR005702">
    <property type="entry name" value="Wzc-like_C"/>
</dbReference>
<dbReference type="InterPro" id="IPR025669">
    <property type="entry name" value="AAA_dom"/>
</dbReference>
<evidence type="ECO:0000313" key="11">
    <source>
        <dbReference type="EMBL" id="TLD69274.1"/>
    </source>
</evidence>
<evidence type="ECO:0000256" key="3">
    <source>
        <dbReference type="ARBA" id="ARBA00022679"/>
    </source>
</evidence>
<dbReference type="GO" id="GO:0004715">
    <property type="term" value="F:non-membrane spanning protein tyrosine kinase activity"/>
    <property type="evidence" value="ECO:0007669"/>
    <property type="project" value="UniProtKB-EC"/>
</dbReference>
<keyword evidence="5 11" id="KW-0418">Kinase</keyword>
<gene>
    <name evidence="11" type="ORF">FEM03_18045</name>
</gene>
<dbReference type="Proteomes" id="UP000306196">
    <property type="component" value="Unassembled WGS sequence"/>
</dbReference>
<proteinExistence type="inferred from homology"/>
<keyword evidence="3 11" id="KW-0808">Transferase</keyword>